<evidence type="ECO:0000313" key="5">
    <source>
        <dbReference type="EMBL" id="GAP40431.1"/>
    </source>
</evidence>
<name>A0A0S7BVM6_9CHLR</name>
<dbReference type="OrthoDB" id="9783374at2"/>
<dbReference type="Proteomes" id="UP000053370">
    <property type="component" value="Unassembled WGS sequence"/>
</dbReference>
<keyword evidence="2" id="KW-0378">Hydrolase</keyword>
<dbReference type="Pfam" id="PF01183">
    <property type="entry name" value="Glyco_hydro_25"/>
    <property type="match status" value="1"/>
</dbReference>
<dbReference type="Gene3D" id="3.20.20.80">
    <property type="entry name" value="Glycosidases"/>
    <property type="match status" value="1"/>
</dbReference>
<dbReference type="STRING" id="1678840.ATC1_13407"/>
<keyword evidence="3" id="KW-0326">Glycosidase</keyword>
<dbReference type="PANTHER" id="PTHR34135:SF2">
    <property type="entry name" value="LYSOZYME"/>
    <property type="match status" value="1"/>
</dbReference>
<dbReference type="PROSITE" id="PS51904">
    <property type="entry name" value="GLYCOSYL_HYDROL_F25_2"/>
    <property type="match status" value="1"/>
</dbReference>
<dbReference type="InterPro" id="IPR018077">
    <property type="entry name" value="Glyco_hydro_fam25_subgr"/>
</dbReference>
<protein>
    <submittedName>
        <fullName evidence="5">Lyzozyme M1 (1,4-beta-N-acetylmuramidase), GH25 family</fullName>
    </submittedName>
</protein>
<organism evidence="5">
    <name type="scientific">Flexilinea flocculi</name>
    <dbReference type="NCBI Taxonomy" id="1678840"/>
    <lineage>
        <taxon>Bacteria</taxon>
        <taxon>Bacillati</taxon>
        <taxon>Chloroflexota</taxon>
        <taxon>Anaerolineae</taxon>
        <taxon>Anaerolineales</taxon>
        <taxon>Anaerolineaceae</taxon>
        <taxon>Flexilinea</taxon>
    </lineage>
</organism>
<keyword evidence="6" id="KW-1185">Reference proteome</keyword>
<accession>A0A0S7BVM6</accession>
<dbReference type="PANTHER" id="PTHR34135">
    <property type="entry name" value="LYSOZYME"/>
    <property type="match status" value="1"/>
</dbReference>
<evidence type="ECO:0000256" key="2">
    <source>
        <dbReference type="ARBA" id="ARBA00022801"/>
    </source>
</evidence>
<dbReference type="EMBL" id="DF968181">
    <property type="protein sequence ID" value="GAP40431.1"/>
    <property type="molecule type" value="Genomic_DNA"/>
</dbReference>
<evidence type="ECO:0000313" key="6">
    <source>
        <dbReference type="Proteomes" id="UP000053370"/>
    </source>
</evidence>
<dbReference type="AlphaFoldDB" id="A0A0S7BVM6"/>
<sequence>MAKRRALGVDISHWQGEVNFSMTKRAGASFVIIKACQNLWPDDQFARSWENAKKANLLRGAYHFFDMRDGSASAKEQARYFADLLKDDMGELRPVLNFESPGINGYPEIPEHEESVRIVTQFMEAFYQKTNVYPMLYTNLSGVERLSPLSDFLSSKELWIAWYYTKSRTPKFGSWPNWRIWQYKSTGNGLAFGVESSGLDMNAFNGTEEDLYQYANSLGISRSVLKMQKSFFFPKHPSSESSFLTDPQLIIPERNSEKESAVKKNPDCTSPIFS</sequence>
<feature type="compositionally biased region" description="Basic and acidic residues" evidence="4">
    <location>
        <begin position="254"/>
        <end position="266"/>
    </location>
</feature>
<dbReference type="InterPro" id="IPR017853">
    <property type="entry name" value="GH"/>
</dbReference>
<dbReference type="SUPFAM" id="SSF51445">
    <property type="entry name" value="(Trans)glycosidases"/>
    <property type="match status" value="1"/>
</dbReference>
<reference evidence="5" key="1">
    <citation type="journal article" date="2015" name="Genome Announc.">
        <title>Draft Genome Sequence of Anaerolineae Strain TC1, a Novel Isolate from a Methanogenic Wastewater Treatment System.</title>
        <authorList>
            <person name="Matsuura N."/>
            <person name="Tourlousse D.M."/>
            <person name="Sun L."/>
            <person name="Toyonaga M."/>
            <person name="Kuroda K."/>
            <person name="Ohashi A."/>
            <person name="Cruz R."/>
            <person name="Yamaguchi T."/>
            <person name="Sekiguchi Y."/>
        </authorList>
    </citation>
    <scope>NUCLEOTIDE SEQUENCE [LARGE SCALE GENOMIC DNA]</scope>
    <source>
        <strain evidence="5">TC1</strain>
    </source>
</reference>
<feature type="region of interest" description="Disordered" evidence="4">
    <location>
        <begin position="254"/>
        <end position="274"/>
    </location>
</feature>
<evidence type="ECO:0000256" key="3">
    <source>
        <dbReference type="ARBA" id="ARBA00023295"/>
    </source>
</evidence>
<dbReference type="CDD" id="cd00599">
    <property type="entry name" value="GH25_muramidase"/>
    <property type="match status" value="1"/>
</dbReference>
<evidence type="ECO:0000256" key="4">
    <source>
        <dbReference type="SAM" id="MobiDB-lite"/>
    </source>
</evidence>
<dbReference type="SMART" id="SM00641">
    <property type="entry name" value="Glyco_25"/>
    <property type="match status" value="1"/>
</dbReference>
<dbReference type="GO" id="GO:0016052">
    <property type="term" value="P:carbohydrate catabolic process"/>
    <property type="evidence" value="ECO:0007669"/>
    <property type="project" value="TreeGrafter"/>
</dbReference>
<proteinExistence type="inferred from homology"/>
<dbReference type="GO" id="GO:0003796">
    <property type="term" value="F:lysozyme activity"/>
    <property type="evidence" value="ECO:0007669"/>
    <property type="project" value="InterPro"/>
</dbReference>
<gene>
    <name evidence="5" type="ORF">ATC1_13407</name>
</gene>
<dbReference type="GO" id="GO:0016998">
    <property type="term" value="P:cell wall macromolecule catabolic process"/>
    <property type="evidence" value="ECO:0007669"/>
    <property type="project" value="InterPro"/>
</dbReference>
<comment type="similarity">
    <text evidence="1">Belongs to the glycosyl hydrolase 25 family.</text>
</comment>
<dbReference type="GO" id="GO:0009253">
    <property type="term" value="P:peptidoglycan catabolic process"/>
    <property type="evidence" value="ECO:0007669"/>
    <property type="project" value="InterPro"/>
</dbReference>
<evidence type="ECO:0000256" key="1">
    <source>
        <dbReference type="ARBA" id="ARBA00010646"/>
    </source>
</evidence>
<dbReference type="RefSeq" id="WP_152024253.1">
    <property type="nucleotide sequence ID" value="NZ_DF968181.1"/>
</dbReference>
<dbReference type="InterPro" id="IPR002053">
    <property type="entry name" value="Glyco_hydro_25"/>
</dbReference>